<gene>
    <name evidence="2" type="ORF">ACX27_26840</name>
</gene>
<sequence length="204" mass="23442">MLYWVVFAVIIYFCYLNISPYVQVVGILTPNGVPVLGFLQRLPLLGWLFGLFSLGFNVFVGTLLWLVLQSIQIFPIVLRRDRVFMRAVISEADSHSKYAIRDSDDPTLRMLKRWYNTFPTLTVSRARFAALCAYAVDFVICLVAFPPVAGDKFLFTLMAGQLNRINWGNVVSLLLTIYVVELGVRLLFWLSQVRFYLRLTKQEA</sequence>
<dbReference type="EMBL" id="CP012036">
    <property type="protein sequence ID" value="ALF56570.1"/>
    <property type="molecule type" value="Genomic_DNA"/>
</dbReference>
<keyword evidence="1" id="KW-0472">Membrane</keyword>
<evidence type="ECO:0000313" key="3">
    <source>
        <dbReference type="Proteomes" id="UP000062645"/>
    </source>
</evidence>
<dbReference type="PATRIC" id="fig|224013.5.peg.6425"/>
<feature type="transmembrane region" description="Helical" evidence="1">
    <location>
        <begin position="128"/>
        <end position="149"/>
    </location>
</feature>
<keyword evidence="1" id="KW-0812">Transmembrane</keyword>
<protein>
    <submittedName>
        <fullName evidence="2">Uncharacterized protein</fullName>
    </submittedName>
</protein>
<reference evidence="2 3" key="2">
    <citation type="journal article" date="2016" name="Genome Announc.">
        <title>Draft Genome Sequence of the N2-Fixing Cyanobacterium Nostoc piscinale CENA21, Isolated from the Brazilian Amazon Floodplain.</title>
        <authorList>
            <person name="Leao T."/>
            <person name="Guimaraes P.I."/>
            <person name="de Melo A.G."/>
            <person name="Ramos R.T."/>
            <person name="Leao P.N."/>
            <person name="Silva A."/>
            <person name="Fiore M.F."/>
            <person name="Schneider M.P."/>
        </authorList>
    </citation>
    <scope>NUCLEOTIDE SEQUENCE [LARGE SCALE GENOMIC DNA]</scope>
    <source>
        <strain evidence="2 3">CENA21</strain>
    </source>
</reference>
<evidence type="ECO:0000313" key="2">
    <source>
        <dbReference type="EMBL" id="ALF56570.1"/>
    </source>
</evidence>
<dbReference type="STRING" id="224013.ACX27_26840"/>
<name>A0A0M4T798_9NOSO</name>
<keyword evidence="1" id="KW-1133">Transmembrane helix</keyword>
<dbReference type="KEGG" id="npz:ACX27_26840"/>
<organism evidence="2 3">
    <name type="scientific">Nostoc piscinale CENA21</name>
    <dbReference type="NCBI Taxonomy" id="224013"/>
    <lineage>
        <taxon>Bacteria</taxon>
        <taxon>Bacillati</taxon>
        <taxon>Cyanobacteriota</taxon>
        <taxon>Cyanophyceae</taxon>
        <taxon>Nostocales</taxon>
        <taxon>Nostocaceae</taxon>
        <taxon>Nostoc</taxon>
    </lineage>
</organism>
<dbReference type="AlphaFoldDB" id="A0A0M4T798"/>
<proteinExistence type="predicted"/>
<feature type="transmembrane region" description="Helical" evidence="1">
    <location>
        <begin position="169"/>
        <end position="190"/>
    </location>
</feature>
<reference evidence="3" key="1">
    <citation type="submission" date="2015-07" db="EMBL/GenBank/DDBJ databases">
        <title>Genome Of Nitrogen-Fixing Cyanobacterium Nostoc piscinale CENA21 From Solimoes/Amazon River Floodplain Sediments And Comparative Genomics To Uncover Biosynthetic Natural Products Potential.</title>
        <authorList>
            <person name="Leao T.F."/>
            <person name="Leao P.N."/>
            <person name="Guimaraes P.I."/>
            <person name="de Melo A.G.C."/>
            <person name="Ramos R.T.J."/>
            <person name="Silva A."/>
            <person name="Fiore M.F."/>
            <person name="Schneider M.P.C."/>
        </authorList>
    </citation>
    <scope>NUCLEOTIDE SEQUENCE [LARGE SCALE GENOMIC DNA]</scope>
    <source>
        <strain evidence="3">CENA21</strain>
    </source>
</reference>
<keyword evidence="3" id="KW-1185">Reference proteome</keyword>
<evidence type="ECO:0000256" key="1">
    <source>
        <dbReference type="SAM" id="Phobius"/>
    </source>
</evidence>
<feature type="transmembrane region" description="Helical" evidence="1">
    <location>
        <begin position="44"/>
        <end position="68"/>
    </location>
</feature>
<dbReference type="Proteomes" id="UP000062645">
    <property type="component" value="Chromosome"/>
</dbReference>
<feature type="transmembrane region" description="Helical" evidence="1">
    <location>
        <begin position="5"/>
        <end position="24"/>
    </location>
</feature>
<accession>A0A0M4T798</accession>